<dbReference type="RefSeq" id="WP_007535098.1">
    <property type="nucleotide sequence ID" value="NZ_HF536772.1"/>
</dbReference>
<dbReference type="EMBL" id="CANI01000028">
    <property type="protein sequence ID" value="CCM77147.1"/>
    <property type="molecule type" value="Genomic_DNA"/>
</dbReference>
<evidence type="ECO:0000313" key="2">
    <source>
        <dbReference type="Proteomes" id="UP000009319"/>
    </source>
</evidence>
<proteinExistence type="predicted"/>
<accession>K0Q013</accession>
<name>K0Q013_9HYPH</name>
<dbReference type="eggNOG" id="ENOG5030ZIM">
    <property type="taxonomic scope" value="Bacteria"/>
</dbReference>
<dbReference type="Proteomes" id="UP000009319">
    <property type="component" value="Unassembled WGS sequence"/>
</dbReference>
<comment type="caution">
    <text evidence="1">The sequence shown here is derived from an EMBL/GenBank/DDBJ whole genome shotgun (WGS) entry which is preliminary data.</text>
</comment>
<sequence>MGTTQWPKAPLFEEDMDALASILRTWCGKHQHDFNGEESRVKARELVEWFEFGVKDPIELADLIEGKHWQVERI</sequence>
<organism evidence="1 2">
    <name type="scientific">Rhizobium mesoamericanum STM3625</name>
    <dbReference type="NCBI Taxonomy" id="1211777"/>
    <lineage>
        <taxon>Bacteria</taxon>
        <taxon>Pseudomonadati</taxon>
        <taxon>Pseudomonadota</taxon>
        <taxon>Alphaproteobacteria</taxon>
        <taxon>Hyphomicrobiales</taxon>
        <taxon>Rhizobiaceae</taxon>
        <taxon>Rhizobium/Agrobacterium group</taxon>
        <taxon>Rhizobium</taxon>
    </lineage>
</organism>
<keyword evidence="2" id="KW-1185">Reference proteome</keyword>
<dbReference type="AlphaFoldDB" id="K0Q013"/>
<protein>
    <submittedName>
        <fullName evidence="1">Uncharacterized protein</fullName>
    </submittedName>
</protein>
<reference evidence="1 2" key="1">
    <citation type="journal article" date="2013" name="Genome Announc.">
        <title>Draft Genome Sequence of Rhizobium mesoamericanum STM3625, a Nitrogen-Fixing Symbiont of Mimosa pudica Isolated in French Guiana (South America).</title>
        <authorList>
            <person name="Moulin L."/>
            <person name="Mornico D."/>
            <person name="Melkonian R."/>
            <person name="Klonowska A."/>
        </authorList>
    </citation>
    <scope>NUCLEOTIDE SEQUENCE [LARGE SCALE GENOMIC DNA]</scope>
    <source>
        <strain evidence="1 2">STM3625</strain>
    </source>
</reference>
<evidence type="ECO:0000313" key="1">
    <source>
        <dbReference type="EMBL" id="CCM77147.1"/>
    </source>
</evidence>
<dbReference type="HOGENOM" id="CLU_200536_0_0_5"/>
<gene>
    <name evidence="1" type="ORF">BN77_4198</name>
</gene>